<protein>
    <submittedName>
        <fullName evidence="1">Uncharacterized protein Sp100-rs</fullName>
    </submittedName>
</protein>
<reference evidence="1" key="1">
    <citation type="journal article" date="2001" name="Mamm. Genome">
        <title>Source and component genes of a 6-200 Mb gene cluster in the house mouse.</title>
        <authorList>
            <person name="Weichenhan D."/>
            <person name="Kunze B."/>
            <person name="Winking H."/>
            <person name="Van Geel M."/>
            <person name="Osoegawa K."/>
            <person name="De Jong P.J."/>
            <person name="Traut W."/>
        </authorList>
    </citation>
    <scope>NUCLEOTIDE SEQUENCE</scope>
</reference>
<name>Q91V56_MOUSE</name>
<proteinExistence type="predicted"/>
<evidence type="ECO:0000313" key="1">
    <source>
        <dbReference type="EMBL" id="CAC47955.1"/>
    </source>
</evidence>
<dbReference type="EMBL" id="AJ295708">
    <property type="protein sequence ID" value="CAC47956.1"/>
    <property type="molecule type" value="Genomic_DNA"/>
</dbReference>
<gene>
    <name evidence="1" type="primary">Sp100-rs</name>
</gene>
<dbReference type="EMBL" id="AJ295707">
    <property type="protein sequence ID" value="CAC47955.1"/>
    <property type="molecule type" value="Genomic_DNA"/>
</dbReference>
<accession>Q91V56</accession>
<dbReference type="AlphaFoldDB" id="Q91V56"/>
<feature type="non-terminal residue" evidence="1">
    <location>
        <position position="1"/>
    </location>
</feature>
<sequence length="64" mass="7243">MPLCDTGCRPVEVAPEFDGSGNLVPAVRHWPSGALPRTCYHFQYLFLENTLTHWWLDQKGSLLA</sequence>
<organism evidence="1">
    <name type="scientific">Mus musculus</name>
    <name type="common">Mouse</name>
    <dbReference type="NCBI Taxonomy" id="10090"/>
    <lineage>
        <taxon>Eukaryota</taxon>
        <taxon>Metazoa</taxon>
        <taxon>Chordata</taxon>
        <taxon>Craniata</taxon>
        <taxon>Vertebrata</taxon>
        <taxon>Euteleostomi</taxon>
        <taxon>Mammalia</taxon>
        <taxon>Eutheria</taxon>
        <taxon>Euarchontoglires</taxon>
        <taxon>Glires</taxon>
        <taxon>Rodentia</taxon>
        <taxon>Myomorpha</taxon>
        <taxon>Muroidea</taxon>
        <taxon>Muridae</taxon>
        <taxon>Murinae</taxon>
        <taxon>Mus</taxon>
        <taxon>Mus</taxon>
    </lineage>
</organism>
<feature type="non-terminal residue" evidence="1">
    <location>
        <position position="64"/>
    </location>
</feature>